<dbReference type="EC" id="5.6.2.4" evidence="5"/>
<evidence type="ECO:0000256" key="1">
    <source>
        <dbReference type="ARBA" id="ARBA00005446"/>
    </source>
</evidence>
<feature type="domain" description="DEAD/DEAH-box helicase" evidence="6">
    <location>
        <begin position="22"/>
        <end position="109"/>
    </location>
</feature>
<dbReference type="AlphaFoldDB" id="A0AAD9Q0C4"/>
<dbReference type="InterPro" id="IPR027417">
    <property type="entry name" value="P-loop_NTPase"/>
</dbReference>
<comment type="similarity">
    <text evidence="1">Belongs to the helicase family. RecQ subfamily.</text>
</comment>
<protein>
    <recommendedName>
        <fullName evidence="5">DNA 3'-5' helicase</fullName>
        <ecNumber evidence="5">5.6.2.4</ecNumber>
    </recommendedName>
</protein>
<accession>A0AAD9Q0C4</accession>
<organism evidence="7 8">
    <name type="scientific">Acropora cervicornis</name>
    <name type="common">Staghorn coral</name>
    <dbReference type="NCBI Taxonomy" id="6130"/>
    <lineage>
        <taxon>Eukaryota</taxon>
        <taxon>Metazoa</taxon>
        <taxon>Cnidaria</taxon>
        <taxon>Anthozoa</taxon>
        <taxon>Hexacorallia</taxon>
        <taxon>Scleractinia</taxon>
        <taxon>Astrocoeniina</taxon>
        <taxon>Acroporidae</taxon>
        <taxon>Acropora</taxon>
    </lineage>
</organism>
<gene>
    <name evidence="7" type="ORF">P5673_026529</name>
</gene>
<keyword evidence="8" id="KW-1185">Reference proteome</keyword>
<evidence type="ECO:0000256" key="4">
    <source>
        <dbReference type="ARBA" id="ARBA00034617"/>
    </source>
</evidence>
<dbReference type="GO" id="GO:0005694">
    <property type="term" value="C:chromosome"/>
    <property type="evidence" value="ECO:0007669"/>
    <property type="project" value="TreeGrafter"/>
</dbReference>
<reference evidence="7" key="1">
    <citation type="journal article" date="2023" name="G3 (Bethesda)">
        <title>Whole genome assembly and annotation of the endangered Caribbean coral Acropora cervicornis.</title>
        <authorList>
            <person name="Selwyn J.D."/>
            <person name="Vollmer S.V."/>
        </authorList>
    </citation>
    <scope>NUCLEOTIDE SEQUENCE</scope>
    <source>
        <strain evidence="7">K2</strain>
    </source>
</reference>
<keyword evidence="7" id="KW-0067">ATP-binding</keyword>
<dbReference type="GO" id="GO:0043138">
    <property type="term" value="F:3'-5' DNA helicase activity"/>
    <property type="evidence" value="ECO:0007669"/>
    <property type="project" value="UniProtKB-EC"/>
</dbReference>
<name>A0AAD9Q0C4_ACRCE</name>
<evidence type="ECO:0000256" key="5">
    <source>
        <dbReference type="ARBA" id="ARBA00034808"/>
    </source>
</evidence>
<evidence type="ECO:0000313" key="8">
    <source>
        <dbReference type="Proteomes" id="UP001249851"/>
    </source>
</evidence>
<keyword evidence="3" id="KW-0413">Isomerase</keyword>
<keyword evidence="7" id="KW-0347">Helicase</keyword>
<comment type="catalytic activity">
    <reaction evidence="4">
        <text>Couples ATP hydrolysis with the unwinding of duplex DNA by translocating in the 3'-5' direction.</text>
        <dbReference type="EC" id="5.6.2.4"/>
    </reaction>
</comment>
<dbReference type="InterPro" id="IPR011545">
    <property type="entry name" value="DEAD/DEAH_box_helicase_dom"/>
</dbReference>
<comment type="caution">
    <text evidence="7">The sequence shown here is derived from an EMBL/GenBank/DDBJ whole genome shotgun (WGS) entry which is preliminary data.</text>
</comment>
<dbReference type="Gene3D" id="3.40.50.300">
    <property type="entry name" value="P-loop containing nucleotide triphosphate hydrolases"/>
    <property type="match status" value="1"/>
</dbReference>
<sequence>MGSIAKAMKDALEATCYSELRDDQRKTIEAPLSGKDVFMSAPTRAGKSLTFELAPYTFDHLFGEACNAIVFVIVPLISLMKDQVSNLNYRGIRASYVGDDCSEEQLEDILNRINRFGWSGIRTFCH</sequence>
<dbReference type="GO" id="GO:0006281">
    <property type="term" value="P:DNA repair"/>
    <property type="evidence" value="ECO:0007669"/>
    <property type="project" value="TreeGrafter"/>
</dbReference>
<dbReference type="GO" id="GO:0009378">
    <property type="term" value="F:four-way junction helicase activity"/>
    <property type="evidence" value="ECO:0007669"/>
    <property type="project" value="TreeGrafter"/>
</dbReference>
<dbReference type="GO" id="GO:0006310">
    <property type="term" value="P:DNA recombination"/>
    <property type="evidence" value="ECO:0007669"/>
    <property type="project" value="TreeGrafter"/>
</dbReference>
<evidence type="ECO:0000313" key="7">
    <source>
        <dbReference type="EMBL" id="KAK2552442.1"/>
    </source>
</evidence>
<keyword evidence="7" id="KW-0547">Nucleotide-binding</keyword>
<dbReference type="Pfam" id="PF00270">
    <property type="entry name" value="DEAD"/>
    <property type="match status" value="1"/>
</dbReference>
<reference evidence="7" key="2">
    <citation type="journal article" date="2023" name="Science">
        <title>Genomic signatures of disease resistance in endangered staghorn corals.</title>
        <authorList>
            <person name="Vollmer S.V."/>
            <person name="Selwyn J.D."/>
            <person name="Despard B.A."/>
            <person name="Roesel C.L."/>
        </authorList>
    </citation>
    <scope>NUCLEOTIDE SEQUENCE</scope>
    <source>
        <strain evidence="7">K2</strain>
    </source>
</reference>
<dbReference type="Proteomes" id="UP001249851">
    <property type="component" value="Unassembled WGS sequence"/>
</dbReference>
<keyword evidence="7" id="KW-0378">Hydrolase</keyword>
<dbReference type="GO" id="GO:0003677">
    <property type="term" value="F:DNA binding"/>
    <property type="evidence" value="ECO:0007669"/>
    <property type="project" value="UniProtKB-KW"/>
</dbReference>
<dbReference type="EMBL" id="JARQWQ010000087">
    <property type="protein sequence ID" value="KAK2552442.1"/>
    <property type="molecule type" value="Genomic_DNA"/>
</dbReference>
<evidence type="ECO:0000256" key="2">
    <source>
        <dbReference type="ARBA" id="ARBA00023125"/>
    </source>
</evidence>
<evidence type="ECO:0000259" key="6">
    <source>
        <dbReference type="Pfam" id="PF00270"/>
    </source>
</evidence>
<dbReference type="SUPFAM" id="SSF52540">
    <property type="entry name" value="P-loop containing nucleoside triphosphate hydrolases"/>
    <property type="match status" value="1"/>
</dbReference>
<dbReference type="GO" id="GO:0005737">
    <property type="term" value="C:cytoplasm"/>
    <property type="evidence" value="ECO:0007669"/>
    <property type="project" value="TreeGrafter"/>
</dbReference>
<dbReference type="GO" id="GO:0005524">
    <property type="term" value="F:ATP binding"/>
    <property type="evidence" value="ECO:0007669"/>
    <property type="project" value="InterPro"/>
</dbReference>
<keyword evidence="2" id="KW-0238">DNA-binding</keyword>
<dbReference type="PANTHER" id="PTHR13710:SF105">
    <property type="entry name" value="ATP-DEPENDENT DNA HELICASE Q1"/>
    <property type="match status" value="1"/>
</dbReference>
<evidence type="ECO:0000256" key="3">
    <source>
        <dbReference type="ARBA" id="ARBA00023235"/>
    </source>
</evidence>
<proteinExistence type="inferred from homology"/>
<dbReference type="PANTHER" id="PTHR13710">
    <property type="entry name" value="DNA HELICASE RECQ FAMILY MEMBER"/>
    <property type="match status" value="1"/>
</dbReference>